<evidence type="ECO:0000313" key="5">
    <source>
        <dbReference type="EMBL" id="MFD1166566.1"/>
    </source>
</evidence>
<dbReference type="InterPro" id="IPR051685">
    <property type="entry name" value="Ycf3/AcsC/BcsC/TPR_MFPF"/>
</dbReference>
<dbReference type="PANTHER" id="PTHR44943:SF8">
    <property type="entry name" value="TPR REPEAT-CONTAINING PROTEIN MJ0263"/>
    <property type="match status" value="1"/>
</dbReference>
<evidence type="ECO:0000256" key="3">
    <source>
        <dbReference type="PROSITE-ProRule" id="PRU00339"/>
    </source>
</evidence>
<comment type="caution">
    <text evidence="5">The sequence shown here is derived from an EMBL/GenBank/DDBJ whole genome shotgun (WGS) entry which is preliminary data.</text>
</comment>
<protein>
    <submittedName>
        <fullName evidence="5">Tetratricopeptide repeat protein</fullName>
    </submittedName>
</protein>
<proteinExistence type="predicted"/>
<dbReference type="PROSITE" id="PS50005">
    <property type="entry name" value="TPR"/>
    <property type="match status" value="2"/>
</dbReference>
<evidence type="ECO:0000256" key="2">
    <source>
        <dbReference type="ARBA" id="ARBA00022803"/>
    </source>
</evidence>
<dbReference type="InterPro" id="IPR011990">
    <property type="entry name" value="TPR-like_helical_dom_sf"/>
</dbReference>
<dbReference type="InterPro" id="IPR019734">
    <property type="entry name" value="TPR_rpt"/>
</dbReference>
<feature type="repeat" description="TPR" evidence="3">
    <location>
        <begin position="89"/>
        <end position="122"/>
    </location>
</feature>
<dbReference type="Proteomes" id="UP001597205">
    <property type="component" value="Unassembled WGS sequence"/>
</dbReference>
<feature type="signal peptide" evidence="4">
    <location>
        <begin position="1"/>
        <end position="21"/>
    </location>
</feature>
<dbReference type="PANTHER" id="PTHR44943">
    <property type="entry name" value="CELLULOSE SYNTHASE OPERON PROTEIN C"/>
    <property type="match status" value="1"/>
</dbReference>
<keyword evidence="1" id="KW-0677">Repeat</keyword>
<reference evidence="6" key="1">
    <citation type="journal article" date="2019" name="Int. J. Syst. Evol. Microbiol.">
        <title>The Global Catalogue of Microorganisms (GCM) 10K type strain sequencing project: providing services to taxonomists for standard genome sequencing and annotation.</title>
        <authorList>
            <consortium name="The Broad Institute Genomics Platform"/>
            <consortium name="The Broad Institute Genome Sequencing Center for Infectious Disease"/>
            <person name="Wu L."/>
            <person name="Ma J."/>
        </authorList>
    </citation>
    <scope>NUCLEOTIDE SEQUENCE [LARGE SCALE GENOMIC DNA]</scope>
    <source>
        <strain evidence="6">CCUG 52468</strain>
    </source>
</reference>
<keyword evidence="6" id="KW-1185">Reference proteome</keyword>
<sequence>MRKLIYVFLLFFCIHSNLLIAQETDSRTEELEKLFIGEKYDDIIAKYSKDFENLEAGSLFYISYAHSIKENYEKALSLVNLALEKEDNSASHFLKGTILKNIHRPLEAITSFQKSIELDPNDLYAYNEISQTYVDMGKFDLAVNIAQEALKHVDKGSDEDLMYNYNLGLFESLQGNFEKSIPYFEYVIQMNPKDYDAQSKLIQSYYHLEEYDKAEPFKKNFYKAFADSLLVGTEQEDMFCVEQFNITGKKILAFERYEDGKSSKIYNKHCFYILKPDGTIDFRVQSEYSPFAKNGEMLYYLCASYSVTSRYNSGIVYTNDYSYQKVSRDAKKLIEEILTKRTK</sequence>
<dbReference type="EMBL" id="JBHTKY010000020">
    <property type="protein sequence ID" value="MFD1166566.1"/>
    <property type="molecule type" value="Genomic_DNA"/>
</dbReference>
<evidence type="ECO:0000256" key="1">
    <source>
        <dbReference type="ARBA" id="ARBA00022737"/>
    </source>
</evidence>
<dbReference type="Gene3D" id="1.25.40.10">
    <property type="entry name" value="Tetratricopeptide repeat domain"/>
    <property type="match status" value="1"/>
</dbReference>
<organism evidence="5 6">
    <name type="scientific">Sphingobacterium daejeonense</name>
    <dbReference type="NCBI Taxonomy" id="371142"/>
    <lineage>
        <taxon>Bacteria</taxon>
        <taxon>Pseudomonadati</taxon>
        <taxon>Bacteroidota</taxon>
        <taxon>Sphingobacteriia</taxon>
        <taxon>Sphingobacteriales</taxon>
        <taxon>Sphingobacteriaceae</taxon>
        <taxon>Sphingobacterium</taxon>
    </lineage>
</organism>
<accession>A0ABW3RN14</accession>
<dbReference type="SMART" id="SM00028">
    <property type="entry name" value="TPR"/>
    <property type="match status" value="3"/>
</dbReference>
<gene>
    <name evidence="5" type="ORF">ACFQ2C_13205</name>
</gene>
<keyword evidence="4" id="KW-0732">Signal</keyword>
<feature type="repeat" description="TPR" evidence="3">
    <location>
        <begin position="161"/>
        <end position="194"/>
    </location>
</feature>
<name>A0ABW3RN14_9SPHI</name>
<evidence type="ECO:0000256" key="4">
    <source>
        <dbReference type="SAM" id="SignalP"/>
    </source>
</evidence>
<dbReference type="Pfam" id="PF13181">
    <property type="entry name" value="TPR_8"/>
    <property type="match status" value="2"/>
</dbReference>
<feature type="chain" id="PRO_5046361419" evidence="4">
    <location>
        <begin position="22"/>
        <end position="343"/>
    </location>
</feature>
<keyword evidence="2 3" id="KW-0802">TPR repeat</keyword>
<dbReference type="SUPFAM" id="SSF48452">
    <property type="entry name" value="TPR-like"/>
    <property type="match status" value="1"/>
</dbReference>
<evidence type="ECO:0000313" key="6">
    <source>
        <dbReference type="Proteomes" id="UP001597205"/>
    </source>
</evidence>
<dbReference type="RefSeq" id="WP_380897330.1">
    <property type="nucleotide sequence ID" value="NZ_JBHTKY010000020.1"/>
</dbReference>
<dbReference type="Pfam" id="PF14559">
    <property type="entry name" value="TPR_19"/>
    <property type="match status" value="1"/>
</dbReference>